<evidence type="ECO:0000256" key="1">
    <source>
        <dbReference type="ARBA" id="ARBA00004651"/>
    </source>
</evidence>
<dbReference type="GO" id="GO:0005886">
    <property type="term" value="C:plasma membrane"/>
    <property type="evidence" value="ECO:0007669"/>
    <property type="project" value="UniProtKB-SubCell"/>
</dbReference>
<evidence type="ECO:0000256" key="3">
    <source>
        <dbReference type="ARBA" id="ARBA00022692"/>
    </source>
</evidence>
<reference evidence="7 10" key="2">
    <citation type="submission" date="2018-08" db="EMBL/GenBank/DDBJ databases">
        <title>Draft genome sequence of Pseudoalteromonas donghaensis HJ51.</title>
        <authorList>
            <person name="Oh J."/>
            <person name="Roh D."/>
        </authorList>
    </citation>
    <scope>NUCLEOTIDE SEQUENCE [LARGE SCALE GENOMIC DNA]</scope>
    <source>
        <strain evidence="7 10">HJ51</strain>
    </source>
</reference>
<feature type="transmembrane region" description="Helical" evidence="6">
    <location>
        <begin position="27"/>
        <end position="47"/>
    </location>
</feature>
<dbReference type="Proteomes" id="UP000264605">
    <property type="component" value="Chromosome"/>
</dbReference>
<evidence type="ECO:0000256" key="6">
    <source>
        <dbReference type="SAM" id="Phobius"/>
    </source>
</evidence>
<keyword evidence="3 6" id="KW-0812">Transmembrane</keyword>
<dbReference type="EMBL" id="FPAZ01000007">
    <property type="protein sequence ID" value="SFT69998.1"/>
    <property type="molecule type" value="Genomic_DNA"/>
</dbReference>
<evidence type="ECO:0000256" key="2">
    <source>
        <dbReference type="ARBA" id="ARBA00022475"/>
    </source>
</evidence>
<keyword evidence="2" id="KW-1003">Cell membrane</keyword>
<evidence type="ECO:0000313" key="7">
    <source>
        <dbReference type="EMBL" id="AXV65978.1"/>
    </source>
</evidence>
<dbReference type="AlphaFoldDB" id="A0AAD0WD04"/>
<comment type="subcellular location">
    <subcellularLocation>
        <location evidence="1">Cell membrane</location>
        <topology evidence="1">Multi-pass membrane protein</topology>
    </subcellularLocation>
</comment>
<name>A0AAD0WD04_9GAMM</name>
<dbReference type="Pfam" id="PF03788">
    <property type="entry name" value="LrgA"/>
    <property type="match status" value="1"/>
</dbReference>
<evidence type="ECO:0000313" key="8">
    <source>
        <dbReference type="EMBL" id="SFT69998.1"/>
    </source>
</evidence>
<sequence>MKYLFSSAIILACLAVAKYLSLLLNSSFPAPLLAMVMLLLLLLTGVVKEHQLKPTASPLLNYMPLFFIPAGVGIVEHLGLIGQHWSLLLTVFIIVPLSSVLLIGGVIAYFKGRENDD</sequence>
<dbReference type="Proteomes" id="UP000183805">
    <property type="component" value="Unassembled WGS sequence"/>
</dbReference>
<keyword evidence="5 6" id="KW-0472">Membrane</keyword>
<dbReference type="EMBL" id="CP032090">
    <property type="protein sequence ID" value="AXV65978.1"/>
    <property type="molecule type" value="Genomic_DNA"/>
</dbReference>
<reference evidence="8 9" key="1">
    <citation type="submission" date="2016-10" db="EMBL/GenBank/DDBJ databases">
        <authorList>
            <person name="Varghese N."/>
            <person name="Submissions S."/>
        </authorList>
    </citation>
    <scope>NUCLEOTIDE SEQUENCE [LARGE SCALE GENOMIC DNA]</scope>
    <source>
        <strain evidence="8 9">CGMCC 1.8499</strain>
    </source>
</reference>
<evidence type="ECO:0000313" key="10">
    <source>
        <dbReference type="Proteomes" id="UP000264605"/>
    </source>
</evidence>
<evidence type="ECO:0000256" key="4">
    <source>
        <dbReference type="ARBA" id="ARBA00022989"/>
    </source>
</evidence>
<dbReference type="RefSeq" id="WP_036966581.1">
    <property type="nucleotide sequence ID" value="NZ_CP032090.1"/>
</dbReference>
<organism evidence="7 10">
    <name type="scientific">Pseudoalteromonas lipolytica</name>
    <dbReference type="NCBI Taxonomy" id="570156"/>
    <lineage>
        <taxon>Bacteria</taxon>
        <taxon>Pseudomonadati</taxon>
        <taxon>Pseudomonadota</taxon>
        <taxon>Gammaproteobacteria</taxon>
        <taxon>Alteromonadales</taxon>
        <taxon>Pseudoalteromonadaceae</taxon>
        <taxon>Pseudoalteromonas</taxon>
    </lineage>
</organism>
<evidence type="ECO:0000256" key="5">
    <source>
        <dbReference type="ARBA" id="ARBA00023136"/>
    </source>
</evidence>
<gene>
    <name evidence="7" type="ORF">D0907_12195</name>
    <name evidence="8" type="ORF">SAMN04487854_107144</name>
</gene>
<proteinExistence type="predicted"/>
<dbReference type="InterPro" id="IPR005538">
    <property type="entry name" value="LrgA/CidA"/>
</dbReference>
<dbReference type="PANTHER" id="PTHR33931">
    <property type="entry name" value="HOLIN-LIKE PROTEIN CIDA-RELATED"/>
    <property type="match status" value="1"/>
</dbReference>
<evidence type="ECO:0000313" key="9">
    <source>
        <dbReference type="Proteomes" id="UP000183805"/>
    </source>
</evidence>
<accession>A0AAD0WD04</accession>
<dbReference type="GeneID" id="99506228"/>
<dbReference type="PANTHER" id="PTHR33931:SF2">
    <property type="entry name" value="HOLIN-LIKE PROTEIN CIDA"/>
    <property type="match status" value="1"/>
</dbReference>
<feature type="transmembrane region" description="Helical" evidence="6">
    <location>
        <begin position="87"/>
        <end position="110"/>
    </location>
</feature>
<keyword evidence="4 6" id="KW-1133">Transmembrane helix</keyword>
<feature type="transmembrane region" description="Helical" evidence="6">
    <location>
        <begin position="59"/>
        <end position="81"/>
    </location>
</feature>
<protein>
    <submittedName>
        <fullName evidence="7">CidA/LrgA family protein</fullName>
    </submittedName>
    <submittedName>
        <fullName evidence="8">Holin-like protein</fullName>
    </submittedName>
</protein>
<dbReference type="KEGG" id="pdj:D0907_12195"/>
<keyword evidence="9" id="KW-1185">Reference proteome</keyword>